<evidence type="ECO:0000256" key="8">
    <source>
        <dbReference type="ARBA" id="ARBA00022692"/>
    </source>
</evidence>
<gene>
    <name evidence="14" type="primary">exbD2_2</name>
    <name evidence="14" type="ORF">LYSCAS_22760</name>
</gene>
<evidence type="ECO:0000256" key="3">
    <source>
        <dbReference type="ARBA" id="ARBA00005811"/>
    </source>
</evidence>
<reference evidence="14 15" key="1">
    <citation type="submission" date="2021-03" db="EMBL/GenBank/DDBJ databases">
        <title>Complete Genome Sequences of Two Lysobacter Strains Isolated from Sea Water (Lysobacter caseinilyticus) and Soil (Lysobacter helvus) in South Korea.</title>
        <authorList>
            <person name="Watanabe Y."/>
            <person name="Arakawa K."/>
        </authorList>
    </citation>
    <scope>NUCLEOTIDE SEQUENCE [LARGE SCALE GENOMIC DNA]</scope>
    <source>
        <strain evidence="14 15">KVB24</strain>
    </source>
</reference>
<comment type="similarity">
    <text evidence="3 12">Belongs to the ExbD/TolR family.</text>
</comment>
<evidence type="ECO:0000256" key="2">
    <source>
        <dbReference type="ARBA" id="ARBA00004249"/>
    </source>
</evidence>
<dbReference type="RefSeq" id="WP_213434187.1">
    <property type="nucleotide sequence ID" value="NZ_AP024545.1"/>
</dbReference>
<evidence type="ECO:0000313" key="15">
    <source>
        <dbReference type="Proteomes" id="UP000681317"/>
    </source>
</evidence>
<keyword evidence="8 12" id="KW-0812">Transmembrane</keyword>
<evidence type="ECO:0000256" key="6">
    <source>
        <dbReference type="ARBA" id="ARBA00022475"/>
    </source>
</evidence>
<keyword evidence="9 12" id="KW-0653">Protein transport</keyword>
<comment type="subcellular location">
    <subcellularLocation>
        <location evidence="2">Cell inner membrane</location>
        <topology evidence="2">Single-pass type II membrane protein</topology>
    </subcellularLocation>
    <subcellularLocation>
        <location evidence="12">Cell membrane</location>
        <topology evidence="12">Single-pass type II membrane protein</topology>
    </subcellularLocation>
</comment>
<accession>A0ABM7Q787</accession>
<comment type="subunit">
    <text evidence="4">The accessory proteins ExbB and ExbD seem to form a complex with TonB.</text>
</comment>
<dbReference type="Pfam" id="PF02472">
    <property type="entry name" value="ExbD"/>
    <property type="match status" value="1"/>
</dbReference>
<evidence type="ECO:0000256" key="12">
    <source>
        <dbReference type="RuleBase" id="RU003879"/>
    </source>
</evidence>
<dbReference type="PANTHER" id="PTHR30558">
    <property type="entry name" value="EXBD MEMBRANE COMPONENT OF PMF-DRIVEN MACROMOLECULE IMPORT SYSTEM"/>
    <property type="match status" value="1"/>
</dbReference>
<evidence type="ECO:0000256" key="1">
    <source>
        <dbReference type="ARBA" id="ARBA00003540"/>
    </source>
</evidence>
<keyword evidence="7" id="KW-0997">Cell inner membrane</keyword>
<evidence type="ECO:0000256" key="4">
    <source>
        <dbReference type="ARBA" id="ARBA00011471"/>
    </source>
</evidence>
<name>A0ABM7Q787_9GAMM</name>
<comment type="function">
    <text evidence="1">Involved in the TonB-dependent energy-dependent transport of various receptor-bound substrates.</text>
</comment>
<evidence type="ECO:0000313" key="14">
    <source>
        <dbReference type="EMBL" id="BCT93252.1"/>
    </source>
</evidence>
<dbReference type="Gene3D" id="3.30.420.270">
    <property type="match status" value="1"/>
</dbReference>
<evidence type="ECO:0000256" key="9">
    <source>
        <dbReference type="ARBA" id="ARBA00022927"/>
    </source>
</evidence>
<keyword evidence="6" id="KW-1003">Cell membrane</keyword>
<protein>
    <submittedName>
        <fullName evidence="14">Biopolymer transport protein exbD2</fullName>
    </submittedName>
</protein>
<dbReference type="PANTHER" id="PTHR30558:SF12">
    <property type="entry name" value="BIOPOLYMER TRANSPORT PROTEIN EXBD"/>
    <property type="match status" value="1"/>
</dbReference>
<proteinExistence type="inferred from homology"/>
<dbReference type="Proteomes" id="UP000681317">
    <property type="component" value="Chromosome"/>
</dbReference>
<evidence type="ECO:0000256" key="5">
    <source>
        <dbReference type="ARBA" id="ARBA00022448"/>
    </source>
</evidence>
<sequence length="138" mass="14680">MASSAFSPSVPAARDFADINITPLVDVMLVLLIIFMVAAPTLSKAVDFNLPGIAKDQPAPPPTEINLRIDANNEIAWNGSVQPYSALQALMAVEAQRDPAHPPLVKIDASGDADYGVVTRVLAAAREANLEHIAFVQH</sequence>
<keyword evidence="5 12" id="KW-0813">Transport</keyword>
<evidence type="ECO:0000256" key="13">
    <source>
        <dbReference type="SAM" id="Phobius"/>
    </source>
</evidence>
<keyword evidence="10 13" id="KW-1133">Transmembrane helix</keyword>
<keyword evidence="15" id="KW-1185">Reference proteome</keyword>
<evidence type="ECO:0000256" key="7">
    <source>
        <dbReference type="ARBA" id="ARBA00022519"/>
    </source>
</evidence>
<feature type="transmembrane region" description="Helical" evidence="13">
    <location>
        <begin position="20"/>
        <end position="39"/>
    </location>
</feature>
<evidence type="ECO:0000256" key="10">
    <source>
        <dbReference type="ARBA" id="ARBA00022989"/>
    </source>
</evidence>
<organism evidence="14 15">
    <name type="scientific">Noviluteimonas caseinilytica</name>
    <dbReference type="NCBI Taxonomy" id="2675101"/>
    <lineage>
        <taxon>Bacteria</taxon>
        <taxon>Pseudomonadati</taxon>
        <taxon>Pseudomonadota</taxon>
        <taxon>Gammaproteobacteria</taxon>
        <taxon>Lysobacterales</taxon>
        <taxon>Lysobacteraceae</taxon>
        <taxon>Noviluteimonas</taxon>
    </lineage>
</organism>
<dbReference type="EMBL" id="AP024545">
    <property type="protein sequence ID" value="BCT93252.1"/>
    <property type="molecule type" value="Genomic_DNA"/>
</dbReference>
<dbReference type="InterPro" id="IPR003400">
    <property type="entry name" value="ExbD"/>
</dbReference>
<keyword evidence="11 13" id="KW-0472">Membrane</keyword>
<evidence type="ECO:0000256" key="11">
    <source>
        <dbReference type="ARBA" id="ARBA00023136"/>
    </source>
</evidence>